<keyword evidence="2" id="KW-0732">Signal</keyword>
<feature type="compositionally biased region" description="Basic and acidic residues" evidence="1">
    <location>
        <begin position="125"/>
        <end position="143"/>
    </location>
</feature>
<protein>
    <submittedName>
        <fullName evidence="3">Uncharacterized protein</fullName>
    </submittedName>
</protein>
<sequence>MGGGPDVGALPFYIITLLLPLRLLVEELSSGDRTQCRCKWLLLGKSRVIGTTACLGGKAAVALEVVNEHRNICQPHSNQVHCDTEPKQYIVITNISTKKLFYYIVRIDIGLINTYIIYIIKDKNKDKKNKEKKIEVKKKKEEEASPPSFNLNKNKEEEDNKKKKKIEKKTIFFPPT</sequence>
<name>A0A9P4PZG0_9PLEO</name>
<evidence type="ECO:0000256" key="1">
    <source>
        <dbReference type="SAM" id="MobiDB-lite"/>
    </source>
</evidence>
<feature type="chain" id="PRO_5040442012" evidence="2">
    <location>
        <begin position="32"/>
        <end position="176"/>
    </location>
</feature>
<dbReference type="Proteomes" id="UP000799764">
    <property type="component" value="Unassembled WGS sequence"/>
</dbReference>
<accession>A0A9P4PZG0</accession>
<reference evidence="3" key="1">
    <citation type="journal article" date="2020" name="Stud. Mycol.">
        <title>101 Dothideomycetes genomes: a test case for predicting lifestyles and emergence of pathogens.</title>
        <authorList>
            <person name="Haridas S."/>
            <person name="Albert R."/>
            <person name="Binder M."/>
            <person name="Bloem J."/>
            <person name="Labutti K."/>
            <person name="Salamov A."/>
            <person name="Andreopoulos B."/>
            <person name="Baker S."/>
            <person name="Barry K."/>
            <person name="Bills G."/>
            <person name="Bluhm B."/>
            <person name="Cannon C."/>
            <person name="Castanera R."/>
            <person name="Culley D."/>
            <person name="Daum C."/>
            <person name="Ezra D."/>
            <person name="Gonzalez J."/>
            <person name="Henrissat B."/>
            <person name="Kuo A."/>
            <person name="Liang C."/>
            <person name="Lipzen A."/>
            <person name="Lutzoni F."/>
            <person name="Magnuson J."/>
            <person name="Mondo S."/>
            <person name="Nolan M."/>
            <person name="Ohm R."/>
            <person name="Pangilinan J."/>
            <person name="Park H.-J."/>
            <person name="Ramirez L."/>
            <person name="Alfaro M."/>
            <person name="Sun H."/>
            <person name="Tritt A."/>
            <person name="Yoshinaga Y."/>
            <person name="Zwiers L.-H."/>
            <person name="Turgeon B."/>
            <person name="Goodwin S."/>
            <person name="Spatafora J."/>
            <person name="Crous P."/>
            <person name="Grigoriev I."/>
        </authorList>
    </citation>
    <scope>NUCLEOTIDE SEQUENCE</scope>
    <source>
        <strain evidence="3">CBS 690.94</strain>
    </source>
</reference>
<feature type="region of interest" description="Disordered" evidence="1">
    <location>
        <begin position="125"/>
        <end position="176"/>
    </location>
</feature>
<dbReference type="AlphaFoldDB" id="A0A9P4PZG0"/>
<organism evidence="3 4">
    <name type="scientific">Karstenula rhodostoma CBS 690.94</name>
    <dbReference type="NCBI Taxonomy" id="1392251"/>
    <lineage>
        <taxon>Eukaryota</taxon>
        <taxon>Fungi</taxon>
        <taxon>Dikarya</taxon>
        <taxon>Ascomycota</taxon>
        <taxon>Pezizomycotina</taxon>
        <taxon>Dothideomycetes</taxon>
        <taxon>Pleosporomycetidae</taxon>
        <taxon>Pleosporales</taxon>
        <taxon>Massarineae</taxon>
        <taxon>Didymosphaeriaceae</taxon>
        <taxon>Karstenula</taxon>
    </lineage>
</organism>
<evidence type="ECO:0000313" key="4">
    <source>
        <dbReference type="Proteomes" id="UP000799764"/>
    </source>
</evidence>
<dbReference type="EMBL" id="MU001492">
    <property type="protein sequence ID" value="KAF2451706.1"/>
    <property type="molecule type" value="Genomic_DNA"/>
</dbReference>
<gene>
    <name evidence="3" type="ORF">P171DRAFT_493155</name>
</gene>
<keyword evidence="4" id="KW-1185">Reference proteome</keyword>
<feature type="signal peptide" evidence="2">
    <location>
        <begin position="1"/>
        <end position="31"/>
    </location>
</feature>
<proteinExistence type="predicted"/>
<evidence type="ECO:0000313" key="3">
    <source>
        <dbReference type="EMBL" id="KAF2451706.1"/>
    </source>
</evidence>
<evidence type="ECO:0000256" key="2">
    <source>
        <dbReference type="SAM" id="SignalP"/>
    </source>
</evidence>
<comment type="caution">
    <text evidence="3">The sequence shown here is derived from an EMBL/GenBank/DDBJ whole genome shotgun (WGS) entry which is preliminary data.</text>
</comment>